<feature type="compositionally biased region" description="Gly residues" evidence="1">
    <location>
        <begin position="143"/>
        <end position="160"/>
    </location>
</feature>
<accession>A0A917I511</accession>
<gene>
    <name evidence="3" type="ORF">GCM10007036_09280</name>
</gene>
<evidence type="ECO:0000313" key="4">
    <source>
        <dbReference type="Proteomes" id="UP000603912"/>
    </source>
</evidence>
<comment type="caution">
    <text evidence="3">The sequence shown here is derived from an EMBL/GenBank/DDBJ whole genome shotgun (WGS) entry which is preliminary data.</text>
</comment>
<sequence>MVNRGRSMVSADVRARLAVRFALAVMMGGAALASFGSQAHAQAAASDCASIGPLLQQRGALLQRATNFAKKKPTAAEACSVFTSLAANGAKVLPWLKTNADWCQVPPQVTETITQQSAQVNKAKANACQAAAMQKKMEAQAKRGGGGPQAPGLFGGGDDVVGGPIKMPQGAL</sequence>
<evidence type="ECO:0000256" key="1">
    <source>
        <dbReference type="SAM" id="MobiDB-lite"/>
    </source>
</evidence>
<reference evidence="3" key="2">
    <citation type="submission" date="2020-09" db="EMBL/GenBank/DDBJ databases">
        <authorList>
            <person name="Sun Q."/>
            <person name="Zhou Y."/>
        </authorList>
    </citation>
    <scope>NUCLEOTIDE SEQUENCE</scope>
    <source>
        <strain evidence="3">CGMCC 1.12214</strain>
    </source>
</reference>
<dbReference type="Proteomes" id="UP000603912">
    <property type="component" value="Unassembled WGS sequence"/>
</dbReference>
<keyword evidence="2" id="KW-0732">Signal</keyword>
<feature type="region of interest" description="Disordered" evidence="1">
    <location>
        <begin position="141"/>
        <end position="161"/>
    </location>
</feature>
<proteinExistence type="predicted"/>
<feature type="chain" id="PRO_5037575213" evidence="2">
    <location>
        <begin position="42"/>
        <end position="172"/>
    </location>
</feature>
<dbReference type="EMBL" id="BMES01000001">
    <property type="protein sequence ID" value="GGH11893.1"/>
    <property type="molecule type" value="Genomic_DNA"/>
</dbReference>
<organism evidence="3 4">
    <name type="scientific">Alsobacter metallidurans</name>
    <dbReference type="NCBI Taxonomy" id="340221"/>
    <lineage>
        <taxon>Bacteria</taxon>
        <taxon>Pseudomonadati</taxon>
        <taxon>Pseudomonadota</taxon>
        <taxon>Alphaproteobacteria</taxon>
        <taxon>Hyphomicrobiales</taxon>
        <taxon>Alsobacteraceae</taxon>
        <taxon>Alsobacter</taxon>
    </lineage>
</organism>
<protein>
    <submittedName>
        <fullName evidence="3">Uncharacterized protein</fullName>
    </submittedName>
</protein>
<reference evidence="3" key="1">
    <citation type="journal article" date="2014" name="Int. J. Syst. Evol. Microbiol.">
        <title>Complete genome sequence of Corynebacterium casei LMG S-19264T (=DSM 44701T), isolated from a smear-ripened cheese.</title>
        <authorList>
            <consortium name="US DOE Joint Genome Institute (JGI-PGF)"/>
            <person name="Walter F."/>
            <person name="Albersmeier A."/>
            <person name="Kalinowski J."/>
            <person name="Ruckert C."/>
        </authorList>
    </citation>
    <scope>NUCLEOTIDE SEQUENCE</scope>
    <source>
        <strain evidence="3">CGMCC 1.12214</strain>
    </source>
</reference>
<keyword evidence="4" id="KW-1185">Reference proteome</keyword>
<evidence type="ECO:0000313" key="3">
    <source>
        <dbReference type="EMBL" id="GGH11893.1"/>
    </source>
</evidence>
<dbReference type="AlphaFoldDB" id="A0A917I511"/>
<name>A0A917I511_9HYPH</name>
<evidence type="ECO:0000256" key="2">
    <source>
        <dbReference type="SAM" id="SignalP"/>
    </source>
</evidence>
<feature type="signal peptide" evidence="2">
    <location>
        <begin position="1"/>
        <end position="41"/>
    </location>
</feature>